<feature type="domain" description="RRM" evidence="24">
    <location>
        <begin position="312"/>
        <end position="397"/>
    </location>
</feature>
<dbReference type="FunFam" id="3.30.70.330:FF:000105">
    <property type="entry name" value="HIV Tat-specific factor 1 homolog"/>
    <property type="match status" value="1"/>
</dbReference>
<dbReference type="SMART" id="SM00360">
    <property type="entry name" value="RRM"/>
    <property type="match status" value="2"/>
</dbReference>
<keyword evidence="16" id="KW-0804">Transcription</keyword>
<keyword evidence="10" id="KW-0227">DNA damage</keyword>
<evidence type="ECO:0000256" key="11">
    <source>
        <dbReference type="ARBA" id="ARBA00022843"/>
    </source>
</evidence>
<organism evidence="25 26">
    <name type="scientific">Caenorhabditis japonica</name>
    <dbReference type="NCBI Taxonomy" id="281687"/>
    <lineage>
        <taxon>Eukaryota</taxon>
        <taxon>Metazoa</taxon>
        <taxon>Ecdysozoa</taxon>
        <taxon>Nematoda</taxon>
        <taxon>Chromadorea</taxon>
        <taxon>Rhabditida</taxon>
        <taxon>Rhabditina</taxon>
        <taxon>Rhabditomorpha</taxon>
        <taxon>Rhabditoidea</taxon>
        <taxon>Rhabditidae</taxon>
        <taxon>Peloderinae</taxon>
        <taxon>Caenorhabditis</taxon>
    </lineage>
</organism>
<evidence type="ECO:0000256" key="10">
    <source>
        <dbReference type="ARBA" id="ARBA00022763"/>
    </source>
</evidence>
<feature type="region of interest" description="Disordered" evidence="23">
    <location>
        <begin position="1"/>
        <end position="41"/>
    </location>
</feature>
<evidence type="ECO:0000256" key="13">
    <source>
        <dbReference type="ARBA" id="ARBA00022990"/>
    </source>
</evidence>
<keyword evidence="4" id="KW-0158">Chromosome</keyword>
<dbReference type="EnsemblMetazoa" id="CJA01328.1">
    <property type="protein sequence ID" value="CJA01328.1"/>
    <property type="gene ID" value="WBGene00120532"/>
</dbReference>
<dbReference type="GO" id="GO:0005686">
    <property type="term" value="C:U2 snRNP"/>
    <property type="evidence" value="ECO:0007669"/>
    <property type="project" value="TreeGrafter"/>
</dbReference>
<evidence type="ECO:0000256" key="5">
    <source>
        <dbReference type="ARBA" id="ARBA00022499"/>
    </source>
</evidence>
<dbReference type="SUPFAM" id="SSF54928">
    <property type="entry name" value="RNA-binding domain, RBD"/>
    <property type="match status" value="2"/>
</dbReference>
<accession>A0A8R1DGC2</accession>
<dbReference type="PROSITE" id="PS50102">
    <property type="entry name" value="RRM"/>
    <property type="match status" value="2"/>
</dbReference>
<dbReference type="Proteomes" id="UP000005237">
    <property type="component" value="Unassembled WGS sequence"/>
</dbReference>
<evidence type="ECO:0000256" key="3">
    <source>
        <dbReference type="ARBA" id="ARBA00007747"/>
    </source>
</evidence>
<evidence type="ECO:0000313" key="26">
    <source>
        <dbReference type="Proteomes" id="UP000005237"/>
    </source>
</evidence>
<dbReference type="Pfam" id="PF00076">
    <property type="entry name" value="RRM_1"/>
    <property type="match status" value="2"/>
</dbReference>
<dbReference type="GO" id="GO:0006281">
    <property type="term" value="P:DNA repair"/>
    <property type="evidence" value="ECO:0007669"/>
    <property type="project" value="UniProtKB-KW"/>
</dbReference>
<dbReference type="Gene3D" id="3.30.70.330">
    <property type="match status" value="2"/>
</dbReference>
<keyword evidence="12 22" id="KW-0694">RNA-binding</keyword>
<keyword evidence="26" id="KW-1185">Reference proteome</keyword>
<evidence type="ECO:0000256" key="9">
    <source>
        <dbReference type="ARBA" id="ARBA00022737"/>
    </source>
</evidence>
<dbReference type="InterPro" id="IPR034393">
    <property type="entry name" value="TatSF1-like"/>
</dbReference>
<dbReference type="InterPro" id="IPR035979">
    <property type="entry name" value="RBD_domain_sf"/>
</dbReference>
<evidence type="ECO:0000256" key="17">
    <source>
        <dbReference type="ARBA" id="ARBA00023187"/>
    </source>
</evidence>
<keyword evidence="14" id="KW-0805">Transcription regulation</keyword>
<evidence type="ECO:0000256" key="21">
    <source>
        <dbReference type="ARBA" id="ARBA00073773"/>
    </source>
</evidence>
<evidence type="ECO:0000259" key="24">
    <source>
        <dbReference type="PROSITE" id="PS50102"/>
    </source>
</evidence>
<name>A0A8R1DGC2_CAEJA</name>
<keyword evidence="5" id="KW-1017">Isopeptide bond</keyword>
<dbReference type="FunFam" id="3.30.70.330:FF:000202">
    <property type="entry name" value="HIV Tat-specific factor 1"/>
    <property type="match status" value="1"/>
</dbReference>
<feature type="compositionally biased region" description="Acidic residues" evidence="23">
    <location>
        <begin position="1"/>
        <end position="17"/>
    </location>
</feature>
<evidence type="ECO:0000313" key="25">
    <source>
        <dbReference type="EnsemblMetazoa" id="CJA01328.1"/>
    </source>
</evidence>
<keyword evidence="6" id="KW-0597">Phosphoprotein</keyword>
<protein>
    <recommendedName>
        <fullName evidence="21">17S U2 SnRNP complex component HTATSF1</fullName>
    </recommendedName>
</protein>
<evidence type="ECO:0000256" key="20">
    <source>
        <dbReference type="ARBA" id="ARBA00062124"/>
    </source>
</evidence>
<evidence type="ECO:0000256" key="12">
    <source>
        <dbReference type="ARBA" id="ARBA00022884"/>
    </source>
</evidence>
<sequence length="408" mass="47609">MSDFVPEVEENEGEEATPMEASNSKPESTNPNIQAEPEQDFSRRFLNDKWYGKYGDDGNLLEHVGDNWVPVDPEMEELLSQLWFEQEEQEKNSNAHYDWDPEKNEWVPKAKKEGEEEVNEDFIAEYQANYGVQYEEIYTKNCSSCRGRREEERKKEEEKLGLKGDKGKEEGWVDRSGKVFAVYVSNLPLNITEEEFTEFMSKCGVIQPDFRTNKPKCKLYRDDDGELKGDGRCCYIKKESVDLACDILDGAHLKGKDVKVEEAHFEMKGDFDPTKKRKRLTEDQKKRYREQQNKIFEWVPDKPRNYRPKSDCTVIVKNMFTQEQMRRNAALMLDLKEEMEQSCAKYGTVKKVIVYDNHPDGIVSVSFTTTDESDNAVKYLNGRVVDGRRLTAELWDGKTKYKVEETEE</sequence>
<feature type="domain" description="RRM" evidence="24">
    <location>
        <begin position="180"/>
        <end position="265"/>
    </location>
</feature>
<keyword evidence="11" id="KW-0832">Ubl conjugation</keyword>
<evidence type="ECO:0000256" key="8">
    <source>
        <dbReference type="ARBA" id="ARBA00022728"/>
    </source>
</evidence>
<keyword evidence="9" id="KW-0677">Repeat</keyword>
<evidence type="ECO:0000256" key="2">
    <source>
        <dbReference type="ARBA" id="ARBA00004286"/>
    </source>
</evidence>
<dbReference type="GO" id="GO:0003723">
    <property type="term" value="F:RNA binding"/>
    <property type="evidence" value="ECO:0007669"/>
    <property type="project" value="UniProtKB-UniRule"/>
</dbReference>
<evidence type="ECO:0000256" key="18">
    <source>
        <dbReference type="ARBA" id="ARBA00023204"/>
    </source>
</evidence>
<dbReference type="InterPro" id="IPR000504">
    <property type="entry name" value="RRM_dom"/>
</dbReference>
<dbReference type="GO" id="GO:0000398">
    <property type="term" value="P:mRNA splicing, via spliceosome"/>
    <property type="evidence" value="ECO:0007669"/>
    <property type="project" value="InterPro"/>
</dbReference>
<evidence type="ECO:0000256" key="6">
    <source>
        <dbReference type="ARBA" id="ARBA00022553"/>
    </source>
</evidence>
<dbReference type="PANTHER" id="PTHR15608:SF0">
    <property type="entry name" value="HIV TAT-SPECIFIC FACTOR 1"/>
    <property type="match status" value="1"/>
</dbReference>
<feature type="compositionally biased region" description="Polar residues" evidence="23">
    <location>
        <begin position="20"/>
        <end position="33"/>
    </location>
</feature>
<reference evidence="25" key="2">
    <citation type="submission" date="2022-06" db="UniProtKB">
        <authorList>
            <consortium name="EnsemblMetazoa"/>
        </authorList>
    </citation>
    <scope>IDENTIFICATION</scope>
    <source>
        <strain evidence="25">DF5081</strain>
    </source>
</reference>
<evidence type="ECO:0000256" key="14">
    <source>
        <dbReference type="ARBA" id="ARBA00023015"/>
    </source>
</evidence>
<evidence type="ECO:0000256" key="1">
    <source>
        <dbReference type="ARBA" id="ARBA00004123"/>
    </source>
</evidence>
<dbReference type="PANTHER" id="PTHR15608">
    <property type="entry name" value="SPLICING FACTOR U2AF-ASSOCIATED PROTEIN 2"/>
    <property type="match status" value="1"/>
</dbReference>
<dbReference type="CDD" id="cd12282">
    <property type="entry name" value="RRM2_TatSF1_like"/>
    <property type="match status" value="1"/>
</dbReference>
<evidence type="ECO:0000256" key="7">
    <source>
        <dbReference type="ARBA" id="ARBA00022664"/>
    </source>
</evidence>
<evidence type="ECO:0000256" key="19">
    <source>
        <dbReference type="ARBA" id="ARBA00023242"/>
    </source>
</evidence>
<evidence type="ECO:0000256" key="16">
    <source>
        <dbReference type="ARBA" id="ARBA00023163"/>
    </source>
</evidence>
<keyword evidence="8" id="KW-0747">Spliceosome</keyword>
<dbReference type="AlphaFoldDB" id="A0A8R1DGC2"/>
<keyword evidence="13" id="KW-0007">Acetylation</keyword>
<keyword evidence="15" id="KW-0010">Activator</keyword>
<comment type="subunit">
    <text evidence="20">Component of the 17S U2 SnRNP complex, a ribonucleoprotein complex that contains small nuclear RNA (snRNA) U2 and a number of specific proteins. Within the 17S U2 SnRNP complex, interacts (via UHM region) directly with SF3B1. Component of a complex which is at least composed of HTATSF1/Tat-SF1, the P-TEFb complex components CDK9 and CCNT1, RNA polymerase II, SUPT5H, and NCL/nucleolin. Interacts with GTF2F2/RAP30 and POLR2A. Interacts with TCERG1/CA150. Interacts with (poly-ADP-ribosylated) RPA1; promoting HTATSF1 recruitment to DNA damage sites. Interacts (when phosphorylated) with TOPBP1; promoting recruitment of TOPBP1 to DNA damage sites during S-phase.</text>
</comment>
<keyword evidence="18" id="KW-0234">DNA repair</keyword>
<dbReference type="CDD" id="cd12281">
    <property type="entry name" value="RRM1_TatSF1_like"/>
    <property type="match status" value="1"/>
</dbReference>
<keyword evidence="7" id="KW-0507">mRNA processing</keyword>
<dbReference type="GO" id="GO:0005684">
    <property type="term" value="C:U2-type spliceosomal complex"/>
    <property type="evidence" value="ECO:0007669"/>
    <property type="project" value="TreeGrafter"/>
</dbReference>
<keyword evidence="19" id="KW-0539">Nucleus</keyword>
<evidence type="ECO:0000256" key="4">
    <source>
        <dbReference type="ARBA" id="ARBA00022454"/>
    </source>
</evidence>
<dbReference type="GO" id="GO:0005694">
    <property type="term" value="C:chromosome"/>
    <property type="evidence" value="ECO:0007669"/>
    <property type="project" value="UniProtKB-SubCell"/>
</dbReference>
<proteinExistence type="inferred from homology"/>
<comment type="subcellular location">
    <subcellularLocation>
        <location evidence="2">Chromosome</location>
    </subcellularLocation>
    <subcellularLocation>
        <location evidence="1">Nucleus</location>
    </subcellularLocation>
</comment>
<dbReference type="InterPro" id="IPR012677">
    <property type="entry name" value="Nucleotide-bd_a/b_plait_sf"/>
</dbReference>
<dbReference type="InterPro" id="IPR034392">
    <property type="entry name" value="TatSF1-like_RRM1"/>
</dbReference>
<comment type="similarity">
    <text evidence="3">Belongs to the HTATSF1 family.</text>
</comment>
<evidence type="ECO:0000256" key="15">
    <source>
        <dbReference type="ARBA" id="ARBA00023159"/>
    </source>
</evidence>
<keyword evidence="17" id="KW-0508">mRNA splicing</keyword>
<evidence type="ECO:0000256" key="23">
    <source>
        <dbReference type="SAM" id="MobiDB-lite"/>
    </source>
</evidence>
<reference evidence="26" key="1">
    <citation type="submission" date="2010-08" db="EMBL/GenBank/DDBJ databases">
        <authorList>
            <consortium name="Caenorhabditis japonica Sequencing Consortium"/>
            <person name="Wilson R.K."/>
        </authorList>
    </citation>
    <scope>NUCLEOTIDE SEQUENCE [LARGE SCALE GENOMIC DNA]</scope>
    <source>
        <strain evidence="26">DF5081</strain>
    </source>
</reference>
<evidence type="ECO:0000256" key="22">
    <source>
        <dbReference type="PROSITE-ProRule" id="PRU00176"/>
    </source>
</evidence>